<dbReference type="InterPro" id="IPR052321">
    <property type="entry name" value="PolyBind_ProtTraffic"/>
</dbReference>
<name>A0AAV1HD69_XYRNO</name>
<dbReference type="GO" id="GO:0030246">
    <property type="term" value="F:carbohydrate binding"/>
    <property type="evidence" value="ECO:0007669"/>
    <property type="project" value="UniProtKB-KW"/>
</dbReference>
<keyword evidence="6" id="KW-1185">Reference proteome</keyword>
<feature type="signal peptide" evidence="3">
    <location>
        <begin position="1"/>
        <end position="16"/>
    </location>
</feature>
<sequence>MFYIVLVTLLSACVLADVQPSYYSFSPSVGSGSGTSYSLTGEGRITAIRVWEHYNSYIFGFQLRYGHEWSLIAGKKVGDAQEMELFDNEAIIQVSGKYTSYLQSVVFITNRGRSLWAGQPAGRSFNMYPTHSVAELRFLSGRYSGYITSFQAHWAVFYEASNSTELM</sequence>
<dbReference type="PANTHER" id="PTHR33589:SF3">
    <property type="entry name" value="ZYMOGEN GRANULE MEMBRANE PROTEIN 16-LIKE"/>
    <property type="match status" value="1"/>
</dbReference>
<proteinExistence type="predicted"/>
<evidence type="ECO:0000256" key="3">
    <source>
        <dbReference type="SAM" id="SignalP"/>
    </source>
</evidence>
<dbReference type="AlphaFoldDB" id="A0AAV1HD69"/>
<dbReference type="SMART" id="SM00915">
    <property type="entry name" value="Jacalin"/>
    <property type="match status" value="1"/>
</dbReference>
<dbReference type="InterPro" id="IPR036404">
    <property type="entry name" value="Jacalin-like_lectin_dom_sf"/>
</dbReference>
<dbReference type="PANTHER" id="PTHR33589">
    <property type="entry name" value="OS11G0524900 PROTEIN"/>
    <property type="match status" value="1"/>
</dbReference>
<feature type="domain" description="Jacalin-type lectin" evidence="4">
    <location>
        <begin position="23"/>
        <end position="156"/>
    </location>
</feature>
<dbReference type="SUPFAM" id="SSF51101">
    <property type="entry name" value="Mannose-binding lectins"/>
    <property type="match status" value="1"/>
</dbReference>
<evidence type="ECO:0000256" key="1">
    <source>
        <dbReference type="ARBA" id="ARBA00022729"/>
    </source>
</evidence>
<keyword evidence="2" id="KW-0430">Lectin</keyword>
<feature type="chain" id="PRO_5043707257" evidence="3">
    <location>
        <begin position="17"/>
        <end position="167"/>
    </location>
</feature>
<dbReference type="Gene3D" id="2.100.10.30">
    <property type="entry name" value="Jacalin-like lectin domain"/>
    <property type="match status" value="1"/>
</dbReference>
<dbReference type="Pfam" id="PF01419">
    <property type="entry name" value="Jacalin"/>
    <property type="match status" value="1"/>
</dbReference>
<dbReference type="PROSITE" id="PS51752">
    <property type="entry name" value="JACALIN_LECTIN"/>
    <property type="match status" value="1"/>
</dbReference>
<evidence type="ECO:0000313" key="6">
    <source>
        <dbReference type="Proteomes" id="UP001178508"/>
    </source>
</evidence>
<evidence type="ECO:0000256" key="2">
    <source>
        <dbReference type="ARBA" id="ARBA00022734"/>
    </source>
</evidence>
<evidence type="ECO:0000313" key="5">
    <source>
        <dbReference type="EMBL" id="CAJ1083204.1"/>
    </source>
</evidence>
<dbReference type="EMBL" id="OY660884">
    <property type="protein sequence ID" value="CAJ1083204.1"/>
    <property type="molecule type" value="Genomic_DNA"/>
</dbReference>
<organism evidence="5 6">
    <name type="scientific">Xyrichtys novacula</name>
    <name type="common">Pearly razorfish</name>
    <name type="synonym">Hemipteronotus novacula</name>
    <dbReference type="NCBI Taxonomy" id="13765"/>
    <lineage>
        <taxon>Eukaryota</taxon>
        <taxon>Metazoa</taxon>
        <taxon>Chordata</taxon>
        <taxon>Craniata</taxon>
        <taxon>Vertebrata</taxon>
        <taxon>Euteleostomi</taxon>
        <taxon>Actinopterygii</taxon>
        <taxon>Neopterygii</taxon>
        <taxon>Teleostei</taxon>
        <taxon>Neoteleostei</taxon>
        <taxon>Acanthomorphata</taxon>
        <taxon>Eupercaria</taxon>
        <taxon>Labriformes</taxon>
        <taxon>Labridae</taxon>
        <taxon>Xyrichtys</taxon>
    </lineage>
</organism>
<dbReference type="Proteomes" id="UP001178508">
    <property type="component" value="Chromosome 21"/>
</dbReference>
<dbReference type="InterPro" id="IPR001229">
    <property type="entry name" value="Jacalin-like_lectin_dom"/>
</dbReference>
<accession>A0AAV1HD69</accession>
<gene>
    <name evidence="5" type="ORF">XNOV1_A004724</name>
</gene>
<reference evidence="5" key="1">
    <citation type="submission" date="2023-08" db="EMBL/GenBank/DDBJ databases">
        <authorList>
            <person name="Alioto T."/>
            <person name="Alioto T."/>
            <person name="Gomez Garrido J."/>
        </authorList>
    </citation>
    <scope>NUCLEOTIDE SEQUENCE</scope>
</reference>
<evidence type="ECO:0000259" key="4">
    <source>
        <dbReference type="PROSITE" id="PS51752"/>
    </source>
</evidence>
<keyword evidence="1 3" id="KW-0732">Signal</keyword>
<protein>
    <submittedName>
        <fullName evidence="5">Zymogen granule membrane protein 16-like</fullName>
    </submittedName>
</protein>